<name>A0A183FC79_HELPZ</name>
<reference evidence="1 2" key="1">
    <citation type="submission" date="2018-11" db="EMBL/GenBank/DDBJ databases">
        <authorList>
            <consortium name="Pathogen Informatics"/>
        </authorList>
    </citation>
    <scope>NUCLEOTIDE SEQUENCE [LARGE SCALE GENOMIC DNA]</scope>
</reference>
<accession>A0A3P7V5G7</accession>
<dbReference type="Gene3D" id="1.25.10.10">
    <property type="entry name" value="Leucine-rich Repeat Variant"/>
    <property type="match status" value="1"/>
</dbReference>
<dbReference type="InterPro" id="IPR011989">
    <property type="entry name" value="ARM-like"/>
</dbReference>
<evidence type="ECO:0000313" key="3">
    <source>
        <dbReference type="WBParaSite" id="HPBE_0000377101-mRNA-1"/>
    </source>
</evidence>
<sequence length="156" mass="17885">MLLSVAEDPNQSLEMSVCAIRIVDELLKNHARALLFLSMHDLDGLRSVRRVCRLMCGKDAKEYVDASGLIMQRMFNALVKMDRSKDIKPDPEVAEANKVWIIRVILELQDMLRDKTVTAIVREMVIDILLKNLMHMDGGIPRGWSWKFVEDQGMES</sequence>
<keyword evidence="2" id="KW-1185">Reference proteome</keyword>
<dbReference type="WBParaSite" id="HPBE_0000377101-mRNA-1">
    <property type="protein sequence ID" value="HPBE_0000377101-mRNA-1"/>
    <property type="gene ID" value="HPBE_0000377101"/>
</dbReference>
<gene>
    <name evidence="1" type="ORF">HPBE_LOCUS3771</name>
</gene>
<organism evidence="2 3">
    <name type="scientific">Heligmosomoides polygyrus</name>
    <name type="common">Parasitic roundworm</name>
    <dbReference type="NCBI Taxonomy" id="6339"/>
    <lineage>
        <taxon>Eukaryota</taxon>
        <taxon>Metazoa</taxon>
        <taxon>Ecdysozoa</taxon>
        <taxon>Nematoda</taxon>
        <taxon>Chromadorea</taxon>
        <taxon>Rhabditida</taxon>
        <taxon>Rhabditina</taxon>
        <taxon>Rhabditomorpha</taxon>
        <taxon>Strongyloidea</taxon>
        <taxon>Heligmosomidae</taxon>
        <taxon>Heligmosomoides</taxon>
    </lineage>
</organism>
<dbReference type="AlphaFoldDB" id="A0A183FC79"/>
<proteinExistence type="predicted"/>
<dbReference type="OrthoDB" id="199930at2759"/>
<protein>
    <submittedName>
        <fullName evidence="3">RIH_assoc domain-containing protein</fullName>
    </submittedName>
</protein>
<dbReference type="Proteomes" id="UP000050761">
    <property type="component" value="Unassembled WGS sequence"/>
</dbReference>
<evidence type="ECO:0000313" key="2">
    <source>
        <dbReference type="Proteomes" id="UP000050761"/>
    </source>
</evidence>
<evidence type="ECO:0000313" key="1">
    <source>
        <dbReference type="EMBL" id="VDO42666.1"/>
    </source>
</evidence>
<accession>A0A183FC79</accession>
<reference evidence="3" key="2">
    <citation type="submission" date="2019-09" db="UniProtKB">
        <authorList>
            <consortium name="WormBaseParasite"/>
        </authorList>
    </citation>
    <scope>IDENTIFICATION</scope>
</reference>
<dbReference type="EMBL" id="UZAH01014474">
    <property type="protein sequence ID" value="VDO42666.1"/>
    <property type="molecule type" value="Genomic_DNA"/>
</dbReference>